<protein>
    <submittedName>
        <fullName evidence="2">Uncharacterized protein</fullName>
    </submittedName>
</protein>
<organism evidence="1 2">
    <name type="scientific">Panagrolaimus sp. ES5</name>
    <dbReference type="NCBI Taxonomy" id="591445"/>
    <lineage>
        <taxon>Eukaryota</taxon>
        <taxon>Metazoa</taxon>
        <taxon>Ecdysozoa</taxon>
        <taxon>Nematoda</taxon>
        <taxon>Chromadorea</taxon>
        <taxon>Rhabditida</taxon>
        <taxon>Tylenchina</taxon>
        <taxon>Panagrolaimomorpha</taxon>
        <taxon>Panagrolaimoidea</taxon>
        <taxon>Panagrolaimidae</taxon>
        <taxon>Panagrolaimus</taxon>
    </lineage>
</organism>
<dbReference type="WBParaSite" id="ES5_v2.g24492.t1">
    <property type="protein sequence ID" value="ES5_v2.g24492.t1"/>
    <property type="gene ID" value="ES5_v2.g24492"/>
</dbReference>
<evidence type="ECO:0000313" key="1">
    <source>
        <dbReference type="Proteomes" id="UP000887579"/>
    </source>
</evidence>
<sequence>MKAYSSITSASKTLKSIHPLLPSVCYDLFTIVFLPSGLDTDNTADLTVTSKNSNEINTVIADYMKKMIEAGIGEKLVQSESVR</sequence>
<dbReference type="Proteomes" id="UP000887579">
    <property type="component" value="Unplaced"/>
</dbReference>
<evidence type="ECO:0000313" key="2">
    <source>
        <dbReference type="WBParaSite" id="ES5_v2.g24492.t1"/>
    </source>
</evidence>
<accession>A0AC34G5D2</accession>
<name>A0AC34G5D2_9BILA</name>
<proteinExistence type="predicted"/>
<reference evidence="2" key="1">
    <citation type="submission" date="2022-11" db="UniProtKB">
        <authorList>
            <consortium name="WormBaseParasite"/>
        </authorList>
    </citation>
    <scope>IDENTIFICATION</scope>
</reference>